<dbReference type="OrthoDB" id="9810670at2"/>
<keyword evidence="4 6" id="KW-0573">Peptidoglycan synthesis</keyword>
<dbReference type="GO" id="GO:0016740">
    <property type="term" value="F:transferase activity"/>
    <property type="evidence" value="ECO:0007669"/>
    <property type="project" value="UniProtKB-KW"/>
</dbReference>
<dbReference type="GO" id="GO:0071555">
    <property type="term" value="P:cell wall organization"/>
    <property type="evidence" value="ECO:0007669"/>
    <property type="project" value="UniProtKB-UniRule"/>
</dbReference>
<feature type="active site" description="Proton donor/acceptor" evidence="6">
    <location>
        <position position="262"/>
    </location>
</feature>
<dbReference type="InterPro" id="IPR036366">
    <property type="entry name" value="PGBDSf"/>
</dbReference>
<organism evidence="10 11">
    <name type="scientific">Rarobacter faecitabidus</name>
    <dbReference type="NCBI Taxonomy" id="13243"/>
    <lineage>
        <taxon>Bacteria</taxon>
        <taxon>Bacillati</taxon>
        <taxon>Actinomycetota</taxon>
        <taxon>Actinomycetes</taxon>
        <taxon>Micrococcales</taxon>
        <taxon>Rarobacteraceae</taxon>
        <taxon>Rarobacter</taxon>
    </lineage>
</organism>
<dbReference type="Pfam" id="PF03734">
    <property type="entry name" value="YkuD"/>
    <property type="match status" value="1"/>
</dbReference>
<dbReference type="PANTHER" id="PTHR30582:SF2">
    <property type="entry name" value="L,D-TRANSPEPTIDASE YCIB-RELATED"/>
    <property type="match status" value="1"/>
</dbReference>
<reference evidence="10 11" key="1">
    <citation type="submission" date="2019-06" db="EMBL/GenBank/DDBJ databases">
        <title>Sequencing the genomes of 1000 actinobacteria strains.</title>
        <authorList>
            <person name="Klenk H.-P."/>
        </authorList>
    </citation>
    <scope>NUCLEOTIDE SEQUENCE [LARGE SCALE GENOMIC DNA]</scope>
    <source>
        <strain evidence="10 11">DSM 4813</strain>
    </source>
</reference>
<evidence type="ECO:0000256" key="1">
    <source>
        <dbReference type="ARBA" id="ARBA00004752"/>
    </source>
</evidence>
<dbReference type="InterPro" id="IPR002477">
    <property type="entry name" value="Peptidoglycan-bd-like"/>
</dbReference>
<dbReference type="UniPathway" id="UPA00219"/>
<evidence type="ECO:0000256" key="6">
    <source>
        <dbReference type="PROSITE-ProRule" id="PRU01373"/>
    </source>
</evidence>
<dbReference type="InterPro" id="IPR050979">
    <property type="entry name" value="LD-transpeptidase"/>
</dbReference>
<dbReference type="GO" id="GO:0008360">
    <property type="term" value="P:regulation of cell shape"/>
    <property type="evidence" value="ECO:0007669"/>
    <property type="project" value="UniProtKB-UniRule"/>
</dbReference>
<dbReference type="InterPro" id="IPR005490">
    <property type="entry name" value="LD_TPept_cat_dom"/>
</dbReference>
<evidence type="ECO:0000313" key="11">
    <source>
        <dbReference type="Proteomes" id="UP000315389"/>
    </source>
</evidence>
<evidence type="ECO:0000256" key="8">
    <source>
        <dbReference type="SAM" id="SignalP"/>
    </source>
</evidence>
<feature type="signal peptide" evidence="8">
    <location>
        <begin position="1"/>
        <end position="25"/>
    </location>
</feature>
<sequence length="303" mass="32574">MVKFGKFLLACSVALSLLVPTAVSATASPVVSAATTSASNSDSPAAGENAPKTPTKAQKAKQKAKKKAAAKKAKKKAAKLAAKQAKAAEKKARAKAKAKPELSSGSSGKQVATLQKLLRKRGFWVSKADGKYGHSTQQAVMAVQKATGRARTGRATQGVWYELYLGTRVETDISKSKSKDKRVFEVDLSRQILNVVKDGKVLWTFNISTGSNRNYFDNGVRGYAHTPTGTFKVFLKRDYMHVAKLGPMYRPQYFRSGGWAIHGSPNIPAYPASHGCVRIANAAMDYLWGKGKLGIGSTVVVHK</sequence>
<dbReference type="GO" id="GO:0005576">
    <property type="term" value="C:extracellular region"/>
    <property type="evidence" value="ECO:0007669"/>
    <property type="project" value="TreeGrafter"/>
</dbReference>
<protein>
    <submittedName>
        <fullName evidence="10">Putative peptidoglycan binding protein</fullName>
    </submittedName>
</protein>
<dbReference type="SUPFAM" id="SSF141523">
    <property type="entry name" value="L,D-transpeptidase catalytic domain-like"/>
    <property type="match status" value="1"/>
</dbReference>
<keyword evidence="3 6" id="KW-0133">Cell shape</keyword>
<gene>
    <name evidence="10" type="ORF">FB461_2126</name>
</gene>
<dbReference type="Gene3D" id="1.10.101.10">
    <property type="entry name" value="PGBD-like superfamily/PGBD"/>
    <property type="match status" value="1"/>
</dbReference>
<evidence type="ECO:0000259" key="9">
    <source>
        <dbReference type="PROSITE" id="PS52029"/>
    </source>
</evidence>
<evidence type="ECO:0000256" key="5">
    <source>
        <dbReference type="ARBA" id="ARBA00023316"/>
    </source>
</evidence>
<keyword evidence="2" id="KW-0808">Transferase</keyword>
<feature type="domain" description="L,D-TPase catalytic" evidence="9">
    <location>
        <begin position="182"/>
        <end position="302"/>
    </location>
</feature>
<dbReference type="RefSeq" id="WP_142121859.1">
    <property type="nucleotide sequence ID" value="NZ_BAAASV010000002.1"/>
</dbReference>
<keyword evidence="11" id="KW-1185">Reference proteome</keyword>
<evidence type="ECO:0000256" key="2">
    <source>
        <dbReference type="ARBA" id="ARBA00022679"/>
    </source>
</evidence>
<evidence type="ECO:0000256" key="4">
    <source>
        <dbReference type="ARBA" id="ARBA00022984"/>
    </source>
</evidence>
<feature type="compositionally biased region" description="Low complexity" evidence="7">
    <location>
        <begin position="35"/>
        <end position="46"/>
    </location>
</feature>
<name>A0A542ZAM7_RARFA</name>
<dbReference type="PANTHER" id="PTHR30582">
    <property type="entry name" value="L,D-TRANSPEPTIDASE"/>
    <property type="match status" value="1"/>
</dbReference>
<dbReference type="InterPro" id="IPR038063">
    <property type="entry name" value="Transpep_catalytic_dom"/>
</dbReference>
<proteinExistence type="predicted"/>
<comment type="caution">
    <text evidence="10">The sequence shown here is derived from an EMBL/GenBank/DDBJ whole genome shotgun (WGS) entry which is preliminary data.</text>
</comment>
<evidence type="ECO:0000256" key="7">
    <source>
        <dbReference type="SAM" id="MobiDB-lite"/>
    </source>
</evidence>
<dbReference type="Proteomes" id="UP000315389">
    <property type="component" value="Unassembled WGS sequence"/>
</dbReference>
<evidence type="ECO:0000313" key="10">
    <source>
        <dbReference type="EMBL" id="TQL57392.1"/>
    </source>
</evidence>
<keyword evidence="8" id="KW-0732">Signal</keyword>
<feature type="active site" description="Nucleophile" evidence="6">
    <location>
        <position position="276"/>
    </location>
</feature>
<dbReference type="SUPFAM" id="SSF47090">
    <property type="entry name" value="PGBD-like"/>
    <property type="match status" value="1"/>
</dbReference>
<dbReference type="EMBL" id="VFOS01000004">
    <property type="protein sequence ID" value="TQL57392.1"/>
    <property type="molecule type" value="Genomic_DNA"/>
</dbReference>
<comment type="pathway">
    <text evidence="1 6">Cell wall biogenesis; peptidoglycan biosynthesis.</text>
</comment>
<feature type="compositionally biased region" description="Basic residues" evidence="7">
    <location>
        <begin position="58"/>
        <end position="78"/>
    </location>
</feature>
<accession>A0A542ZAM7</accession>
<dbReference type="PROSITE" id="PS52029">
    <property type="entry name" value="LD_TPASE"/>
    <property type="match status" value="1"/>
</dbReference>
<dbReference type="AlphaFoldDB" id="A0A542ZAM7"/>
<evidence type="ECO:0000256" key="3">
    <source>
        <dbReference type="ARBA" id="ARBA00022960"/>
    </source>
</evidence>
<dbReference type="Pfam" id="PF01471">
    <property type="entry name" value="PG_binding_1"/>
    <property type="match status" value="1"/>
</dbReference>
<keyword evidence="5 6" id="KW-0961">Cell wall biogenesis/degradation</keyword>
<feature type="chain" id="PRO_5039540870" evidence="8">
    <location>
        <begin position="26"/>
        <end position="303"/>
    </location>
</feature>
<dbReference type="GO" id="GO:0018104">
    <property type="term" value="P:peptidoglycan-protein cross-linking"/>
    <property type="evidence" value="ECO:0007669"/>
    <property type="project" value="TreeGrafter"/>
</dbReference>
<feature type="region of interest" description="Disordered" evidence="7">
    <location>
        <begin position="35"/>
        <end position="107"/>
    </location>
</feature>
<dbReference type="InterPro" id="IPR036365">
    <property type="entry name" value="PGBD-like_sf"/>
</dbReference>
<dbReference type="GO" id="GO:0071972">
    <property type="term" value="F:peptidoglycan L,D-transpeptidase activity"/>
    <property type="evidence" value="ECO:0007669"/>
    <property type="project" value="TreeGrafter"/>
</dbReference>
<dbReference type="Gene3D" id="2.40.440.10">
    <property type="entry name" value="L,D-transpeptidase catalytic domain-like"/>
    <property type="match status" value="1"/>
</dbReference>
<dbReference type="CDD" id="cd16913">
    <property type="entry name" value="YkuD_like"/>
    <property type="match status" value="1"/>
</dbReference>